<reference evidence="1" key="2">
    <citation type="submission" date="2013-05" db="EMBL/GenBank/DDBJ databases">
        <authorList>
            <person name="Carter J.-M."/>
            <person name="Baker S.C."/>
            <person name="Pink R."/>
            <person name="Carter D.R.F."/>
            <person name="Collins A."/>
            <person name="Tomlin J."/>
            <person name="Gibbs M."/>
            <person name="Breuker C.J."/>
        </authorList>
    </citation>
    <scope>NUCLEOTIDE SEQUENCE</scope>
    <source>
        <tissue evidence="1">Ovary</tissue>
    </source>
</reference>
<feature type="non-terminal residue" evidence="1">
    <location>
        <position position="1"/>
    </location>
</feature>
<protein>
    <submittedName>
        <fullName evidence="1">Uncharacterized protein</fullName>
    </submittedName>
</protein>
<sequence length="57" mass="6400">CIYPIGEFSIASKFITPSSGLLKNCILAKHTSVAKLYSRNAIYLLFLNLNSTLCRYK</sequence>
<reference evidence="1" key="1">
    <citation type="journal article" date="2013" name="BMC Genomics">
        <title>Unscrambling butterfly oogenesis.</title>
        <authorList>
            <person name="Carter J.M."/>
            <person name="Baker S.C."/>
            <person name="Pink R."/>
            <person name="Carter D.R."/>
            <person name="Collins A."/>
            <person name="Tomlin J."/>
            <person name="Gibbs M."/>
            <person name="Breuker C.J."/>
        </authorList>
    </citation>
    <scope>NUCLEOTIDE SEQUENCE</scope>
    <source>
        <tissue evidence="1">Ovary</tissue>
    </source>
</reference>
<dbReference type="AlphaFoldDB" id="S4PWN0"/>
<accession>S4PWN0</accession>
<name>S4PWN0_9NEOP</name>
<proteinExistence type="predicted"/>
<organism evidence="1">
    <name type="scientific">Pararge aegeria</name>
    <name type="common">speckled wood butterfly</name>
    <dbReference type="NCBI Taxonomy" id="116150"/>
    <lineage>
        <taxon>Eukaryota</taxon>
        <taxon>Metazoa</taxon>
        <taxon>Ecdysozoa</taxon>
        <taxon>Arthropoda</taxon>
        <taxon>Hexapoda</taxon>
        <taxon>Insecta</taxon>
        <taxon>Pterygota</taxon>
        <taxon>Neoptera</taxon>
        <taxon>Endopterygota</taxon>
        <taxon>Lepidoptera</taxon>
        <taxon>Glossata</taxon>
        <taxon>Ditrysia</taxon>
        <taxon>Papilionoidea</taxon>
        <taxon>Nymphalidae</taxon>
        <taxon>Satyrinae</taxon>
        <taxon>Satyrini</taxon>
        <taxon>Parargina</taxon>
        <taxon>Pararge</taxon>
    </lineage>
</organism>
<dbReference type="EMBL" id="GAIX01006503">
    <property type="protein sequence ID" value="JAA86057.1"/>
    <property type="molecule type" value="Transcribed_RNA"/>
</dbReference>
<evidence type="ECO:0000313" key="1">
    <source>
        <dbReference type="EMBL" id="JAA86057.1"/>
    </source>
</evidence>